<dbReference type="EMBL" id="JAPVEB010000001">
    <property type="protein sequence ID" value="KAJ5283314.1"/>
    <property type="molecule type" value="Genomic_DNA"/>
</dbReference>
<dbReference type="Proteomes" id="UP001220256">
    <property type="component" value="Unassembled WGS sequence"/>
</dbReference>
<evidence type="ECO:0000313" key="2">
    <source>
        <dbReference type="Proteomes" id="UP001220256"/>
    </source>
</evidence>
<organism evidence="1 2">
    <name type="scientific">Penicillium chrysogenum</name>
    <name type="common">Penicillium notatum</name>
    <dbReference type="NCBI Taxonomy" id="5076"/>
    <lineage>
        <taxon>Eukaryota</taxon>
        <taxon>Fungi</taxon>
        <taxon>Dikarya</taxon>
        <taxon>Ascomycota</taxon>
        <taxon>Pezizomycotina</taxon>
        <taxon>Eurotiomycetes</taxon>
        <taxon>Eurotiomycetidae</taxon>
        <taxon>Eurotiales</taxon>
        <taxon>Aspergillaceae</taxon>
        <taxon>Penicillium</taxon>
        <taxon>Penicillium chrysogenum species complex</taxon>
    </lineage>
</organism>
<comment type="caution">
    <text evidence="1">The sequence shown here is derived from an EMBL/GenBank/DDBJ whole genome shotgun (WGS) entry which is preliminary data.</text>
</comment>
<accession>A0ABQ8WWD6</accession>
<proteinExistence type="predicted"/>
<keyword evidence="2" id="KW-1185">Reference proteome</keyword>
<name>A0ABQ8WWD6_PENCH</name>
<gene>
    <name evidence="1" type="ORF">N7505_001294</name>
</gene>
<evidence type="ECO:0000313" key="1">
    <source>
        <dbReference type="EMBL" id="KAJ5283314.1"/>
    </source>
</evidence>
<sequence length="69" mass="7872">MEIRGKEEDTAPDHFSAQGILLMKLSNGFIHVSSDRDEPDSETLLRWATERVWELGGWRRWDGVVSSGI</sequence>
<protein>
    <submittedName>
        <fullName evidence="1">Uncharacterized protein</fullName>
    </submittedName>
</protein>
<reference evidence="1 2" key="1">
    <citation type="journal article" date="2023" name="IMA Fungus">
        <title>Comparative genomic study of the Penicillium genus elucidates a diverse pangenome and 15 lateral gene transfer events.</title>
        <authorList>
            <person name="Petersen C."/>
            <person name="Sorensen T."/>
            <person name="Nielsen M.R."/>
            <person name="Sondergaard T.E."/>
            <person name="Sorensen J.L."/>
            <person name="Fitzpatrick D.A."/>
            <person name="Frisvad J.C."/>
            <person name="Nielsen K.L."/>
        </authorList>
    </citation>
    <scope>NUCLEOTIDE SEQUENCE [LARGE SCALE GENOMIC DNA]</scope>
    <source>
        <strain evidence="1 2">IBT 3361</strain>
    </source>
</reference>